<dbReference type="PRINTS" id="PR00705">
    <property type="entry name" value="PAPAIN"/>
</dbReference>
<dbReference type="EMBL" id="JAPFFF010000036">
    <property type="protein sequence ID" value="KAK8842989.1"/>
    <property type="molecule type" value="Genomic_DNA"/>
</dbReference>
<dbReference type="InterPro" id="IPR025661">
    <property type="entry name" value="Pept_asp_AS"/>
</dbReference>
<dbReference type="PROSITE" id="PS00139">
    <property type="entry name" value="THIOL_PROTEASE_CYS"/>
    <property type="match status" value="1"/>
</dbReference>
<dbReference type="InterPro" id="IPR000668">
    <property type="entry name" value="Peptidase_C1A_C"/>
</dbReference>
<comment type="caution">
    <text evidence="3">The sequence shown here is derived from an EMBL/GenBank/DDBJ whole genome shotgun (WGS) entry which is preliminary data.</text>
</comment>
<dbReference type="PANTHER" id="PTHR12411">
    <property type="entry name" value="CYSTEINE PROTEASE FAMILY C1-RELATED"/>
    <property type="match status" value="1"/>
</dbReference>
<evidence type="ECO:0000259" key="2">
    <source>
        <dbReference type="SMART" id="SM00645"/>
    </source>
</evidence>
<dbReference type="InterPro" id="IPR038765">
    <property type="entry name" value="Papain-like_cys_pep_sf"/>
</dbReference>
<dbReference type="Pfam" id="PF00112">
    <property type="entry name" value="Peptidase_C1"/>
    <property type="match status" value="1"/>
</dbReference>
<evidence type="ECO:0000313" key="3">
    <source>
        <dbReference type="EMBL" id="KAK8842989.1"/>
    </source>
</evidence>
<protein>
    <recommendedName>
        <fullName evidence="2">Peptidase C1A papain C-terminal domain-containing protein</fullName>
    </recommendedName>
</protein>
<dbReference type="InterPro" id="IPR000169">
    <property type="entry name" value="Pept_cys_AS"/>
</dbReference>
<evidence type="ECO:0000256" key="1">
    <source>
        <dbReference type="ARBA" id="ARBA00008455"/>
    </source>
</evidence>
<dbReference type="Gene3D" id="3.90.70.10">
    <property type="entry name" value="Cysteine proteinases"/>
    <property type="match status" value="1"/>
</dbReference>
<proteinExistence type="inferred from homology"/>
<dbReference type="SMART" id="SM00645">
    <property type="entry name" value="Pept_C1"/>
    <property type="match status" value="1"/>
</dbReference>
<feature type="domain" description="Peptidase C1A papain C-terminal" evidence="2">
    <location>
        <begin position="10"/>
        <end position="225"/>
    </location>
</feature>
<gene>
    <name evidence="3" type="ORF">M9Y10_025176</name>
</gene>
<dbReference type="InterPro" id="IPR039417">
    <property type="entry name" value="Peptidase_C1A_papain-like"/>
</dbReference>
<reference evidence="3 4" key="1">
    <citation type="submission" date="2024-04" db="EMBL/GenBank/DDBJ databases">
        <title>Tritrichomonas musculus Genome.</title>
        <authorList>
            <person name="Alves-Ferreira E."/>
            <person name="Grigg M."/>
            <person name="Lorenzi H."/>
            <person name="Galac M."/>
        </authorList>
    </citation>
    <scope>NUCLEOTIDE SEQUENCE [LARGE SCALE GENOMIC DNA]</scope>
    <source>
        <strain evidence="3 4">EAF2021</strain>
    </source>
</reference>
<dbReference type="InterPro" id="IPR013128">
    <property type="entry name" value="Peptidase_C1A"/>
</dbReference>
<keyword evidence="4" id="KW-1185">Reference proteome</keyword>
<sequence>MEKAIDWPTPPEELDWREKGAVNTPTSQGFCGSCWAFGAIAACEGCWFLNKNQLLKYSEQDLVDCVEKCEACGGGFAVEALNYVIESQNGQFNLDSDYPYIADYQGCRYDPSKAIGGIGGYVLPTPEDEDDLLAHVAHYGPSTIVIDGSSFFFQTYTSCIYDDDESCLTSYSNHAVCCVGYGTQDDIKYWIVKNSWGANWGKDGFVRMIRGKNICGVATLTYSVYYDNK</sequence>
<dbReference type="Proteomes" id="UP001470230">
    <property type="component" value="Unassembled WGS sequence"/>
</dbReference>
<accession>A0ABR2H9T0</accession>
<name>A0ABR2H9T0_9EUKA</name>
<evidence type="ECO:0000313" key="4">
    <source>
        <dbReference type="Proteomes" id="UP001470230"/>
    </source>
</evidence>
<comment type="similarity">
    <text evidence="1">Belongs to the peptidase C1 family.</text>
</comment>
<dbReference type="PROSITE" id="PS00640">
    <property type="entry name" value="THIOL_PROTEASE_ASN"/>
    <property type="match status" value="1"/>
</dbReference>
<dbReference type="SUPFAM" id="SSF54001">
    <property type="entry name" value="Cysteine proteinases"/>
    <property type="match status" value="1"/>
</dbReference>
<dbReference type="CDD" id="cd02248">
    <property type="entry name" value="Peptidase_C1A"/>
    <property type="match status" value="1"/>
</dbReference>
<organism evidence="3 4">
    <name type="scientific">Tritrichomonas musculus</name>
    <dbReference type="NCBI Taxonomy" id="1915356"/>
    <lineage>
        <taxon>Eukaryota</taxon>
        <taxon>Metamonada</taxon>
        <taxon>Parabasalia</taxon>
        <taxon>Tritrichomonadida</taxon>
        <taxon>Tritrichomonadidae</taxon>
        <taxon>Tritrichomonas</taxon>
    </lineage>
</organism>